<proteinExistence type="predicted"/>
<protein>
    <submittedName>
        <fullName evidence="2">Uncharacterized protein</fullName>
    </submittedName>
</protein>
<reference evidence="2" key="1">
    <citation type="submission" date="2015-07" db="EMBL/GenBank/DDBJ databases">
        <title>Adaptation to a free-living lifestyle via gene acquisitions in the diplomonad Trepomonas sp. PC1.</title>
        <authorList>
            <person name="Xu F."/>
            <person name="Jerlstrom-Hultqvist J."/>
            <person name="Kolisko M."/>
            <person name="Simpson A.G.B."/>
            <person name="Roger A.J."/>
            <person name="Svard S.G."/>
            <person name="Andersson J.O."/>
        </authorList>
    </citation>
    <scope>NUCLEOTIDE SEQUENCE</scope>
    <source>
        <strain evidence="2">PC1</strain>
    </source>
</reference>
<sequence length="178" mass="20869">KMQNSEETLIPLVQNMLQQLEQEINQVEQASHPNVIALNKMLIDSKERAIKQADQQLQLAKTHAANKYNFTMQQIESDYTNGKDDVKEKIYARLRNQRKEFKDSLDYYQTKGLNCNELMLKEKELKIPAKKRDKKYIAAGPSMYKMSDIDARKDIQLIKQKVEQQYSNTAKEEQIKVE</sequence>
<dbReference type="AlphaFoldDB" id="A0A146K6V6"/>
<gene>
    <name evidence="2" type="ORF">TPC1_16651</name>
</gene>
<feature type="coiled-coil region" evidence="1">
    <location>
        <begin position="10"/>
        <end position="63"/>
    </location>
</feature>
<dbReference type="EMBL" id="GDID01004942">
    <property type="protein sequence ID" value="JAP91664.1"/>
    <property type="molecule type" value="Transcribed_RNA"/>
</dbReference>
<name>A0A146K6V6_9EUKA</name>
<feature type="non-terminal residue" evidence="2">
    <location>
        <position position="1"/>
    </location>
</feature>
<accession>A0A146K6V6</accession>
<organism evidence="2">
    <name type="scientific">Trepomonas sp. PC1</name>
    <dbReference type="NCBI Taxonomy" id="1076344"/>
    <lineage>
        <taxon>Eukaryota</taxon>
        <taxon>Metamonada</taxon>
        <taxon>Diplomonadida</taxon>
        <taxon>Hexamitidae</taxon>
        <taxon>Hexamitinae</taxon>
        <taxon>Trepomonas</taxon>
    </lineage>
</organism>
<keyword evidence="1" id="KW-0175">Coiled coil</keyword>
<evidence type="ECO:0000313" key="2">
    <source>
        <dbReference type="EMBL" id="JAP91664.1"/>
    </source>
</evidence>
<evidence type="ECO:0000256" key="1">
    <source>
        <dbReference type="SAM" id="Coils"/>
    </source>
</evidence>